<evidence type="ECO:0000256" key="3">
    <source>
        <dbReference type="ARBA" id="ARBA00022741"/>
    </source>
</evidence>
<feature type="domain" description="Glutamate-ammonia ligase adenylyltransferase repeated" evidence="7">
    <location>
        <begin position="598"/>
        <end position="832"/>
    </location>
</feature>
<evidence type="ECO:0000313" key="9">
    <source>
        <dbReference type="EMBL" id="GAA4193119.1"/>
    </source>
</evidence>
<dbReference type="Pfam" id="PF03710">
    <property type="entry name" value="GlnE"/>
    <property type="match status" value="2"/>
</dbReference>
<dbReference type="InterPro" id="IPR005190">
    <property type="entry name" value="GlnE_rpt_dom"/>
</dbReference>
<feature type="domain" description="PII-uridylyltransferase/Glutamine-synthetase adenylyltransferase" evidence="8">
    <location>
        <begin position="361"/>
        <end position="487"/>
    </location>
</feature>
<name>A0ABP8AXR2_9MICO</name>
<feature type="domain" description="Glutamate-ammonia ligase adenylyltransferase repeated" evidence="7">
    <location>
        <begin position="81"/>
        <end position="323"/>
    </location>
</feature>
<evidence type="ECO:0000313" key="10">
    <source>
        <dbReference type="Proteomes" id="UP001500213"/>
    </source>
</evidence>
<evidence type="ECO:0000256" key="5">
    <source>
        <dbReference type="ARBA" id="ARBA00022842"/>
    </source>
</evidence>
<dbReference type="SUPFAM" id="SSF81593">
    <property type="entry name" value="Nucleotidyltransferase substrate binding subunit/domain"/>
    <property type="match status" value="2"/>
</dbReference>
<dbReference type="Proteomes" id="UP001500213">
    <property type="component" value="Unassembled WGS sequence"/>
</dbReference>
<dbReference type="SUPFAM" id="SSF81301">
    <property type="entry name" value="Nucleotidyltransferase"/>
    <property type="match status" value="2"/>
</dbReference>
<keyword evidence="4" id="KW-0067">ATP-binding</keyword>
<keyword evidence="2 9" id="KW-0548">Nucleotidyltransferase</keyword>
<protein>
    <submittedName>
        <fullName evidence="9">Bifunctional [glutamine synthetase] adenylyltransferase/[glutamine synthetase]-adenylyl-L-tyrosine phosphorylase</fullName>
    </submittedName>
</protein>
<keyword evidence="3" id="KW-0547">Nucleotide-binding</keyword>
<dbReference type="InterPro" id="IPR013546">
    <property type="entry name" value="PII_UdlTrfase/GS_AdlTrfase"/>
</dbReference>
<evidence type="ECO:0000256" key="6">
    <source>
        <dbReference type="ARBA" id="ARBA00023268"/>
    </source>
</evidence>
<keyword evidence="5" id="KW-0460">Magnesium</keyword>
<dbReference type="InterPro" id="IPR043519">
    <property type="entry name" value="NT_sf"/>
</dbReference>
<evidence type="ECO:0000259" key="8">
    <source>
        <dbReference type="Pfam" id="PF08335"/>
    </source>
</evidence>
<feature type="domain" description="PII-uridylyltransferase/Glutamine-synthetase adenylyltransferase" evidence="8">
    <location>
        <begin position="857"/>
        <end position="992"/>
    </location>
</feature>
<accession>A0ABP8AXR2</accession>
<dbReference type="GO" id="GO:0016779">
    <property type="term" value="F:nucleotidyltransferase activity"/>
    <property type="evidence" value="ECO:0007669"/>
    <property type="project" value="UniProtKB-KW"/>
</dbReference>
<keyword evidence="1" id="KW-0808">Transferase</keyword>
<evidence type="ECO:0000256" key="1">
    <source>
        <dbReference type="ARBA" id="ARBA00022679"/>
    </source>
</evidence>
<evidence type="ECO:0000259" key="7">
    <source>
        <dbReference type="Pfam" id="PF03710"/>
    </source>
</evidence>
<dbReference type="NCBIfam" id="NF010707">
    <property type="entry name" value="PRK14109.1"/>
    <property type="match status" value="1"/>
</dbReference>
<dbReference type="Gene3D" id="3.30.460.10">
    <property type="entry name" value="Beta Polymerase, domain 2"/>
    <property type="match status" value="2"/>
</dbReference>
<reference evidence="10" key="1">
    <citation type="journal article" date="2019" name="Int. J. Syst. Evol. Microbiol.">
        <title>The Global Catalogue of Microorganisms (GCM) 10K type strain sequencing project: providing services to taxonomists for standard genome sequencing and annotation.</title>
        <authorList>
            <consortium name="The Broad Institute Genomics Platform"/>
            <consortium name="The Broad Institute Genome Sequencing Center for Infectious Disease"/>
            <person name="Wu L."/>
            <person name="Ma J."/>
        </authorList>
    </citation>
    <scope>NUCLEOTIDE SEQUENCE [LARGE SCALE GENOMIC DNA]</scope>
    <source>
        <strain evidence="10">JCM 17593</strain>
    </source>
</reference>
<proteinExistence type="predicted"/>
<dbReference type="RefSeq" id="WP_344777653.1">
    <property type="nucleotide sequence ID" value="NZ_BAABBX010000016.1"/>
</dbReference>
<evidence type="ECO:0000256" key="2">
    <source>
        <dbReference type="ARBA" id="ARBA00022695"/>
    </source>
</evidence>
<dbReference type="PANTHER" id="PTHR30621">
    <property type="entry name" value="GLUTAMINE SYNTHETASE ADENYLYLTRANSFERASE"/>
    <property type="match status" value="1"/>
</dbReference>
<keyword evidence="10" id="KW-1185">Reference proteome</keyword>
<dbReference type="InterPro" id="IPR023057">
    <property type="entry name" value="GlnE"/>
</dbReference>
<dbReference type="EMBL" id="BAABBX010000016">
    <property type="protein sequence ID" value="GAA4193119.1"/>
    <property type="molecule type" value="Genomic_DNA"/>
</dbReference>
<dbReference type="Pfam" id="PF08335">
    <property type="entry name" value="GlnD_UR_UTase"/>
    <property type="match status" value="2"/>
</dbReference>
<dbReference type="Gene3D" id="1.20.120.330">
    <property type="entry name" value="Nucleotidyltransferases domain 2"/>
    <property type="match status" value="2"/>
</dbReference>
<gene>
    <name evidence="9" type="ORF">GCM10022288_26370</name>
</gene>
<dbReference type="PANTHER" id="PTHR30621:SF0">
    <property type="entry name" value="BIFUNCTIONAL GLUTAMINE SYNTHETASE ADENYLYLTRANSFERASE_ADENYLYL-REMOVING ENZYME"/>
    <property type="match status" value="1"/>
</dbReference>
<dbReference type="CDD" id="cd05401">
    <property type="entry name" value="NT_GlnE_GlnD_like"/>
    <property type="match status" value="2"/>
</dbReference>
<sequence>MRVPEPLSLTALARAGFTELSAARERLIELPELVGVPAEATLALFRRVADPDAALDRLIALARRAPDHVHAHVSDPARAVRVARVVGASEGLFDFLMRHPAELDALDAPVRTLPEPAELRRDLLESVGADGQASAPIAALTEEEGWSAFRRRYRRRLLQIASFDLEQPDPVAGLDAVAACLSDLAAAAIEASLAVARASAIGAGPGRFPLEQVEATRLAVIGMGKAGARELNYVSDVDVIFVSEGSVEVATRLAVLTMRGTDAPAIEPGLWQLDANLRPEGKDGVLVRSLESHLAYYDRWAKTWEFQALLKARPLAGDLTLGERYVSALSPQVWRSAERDGFVESVQRMRERVVEHIVPEDVDWELKLGPGGLRDIEFTVQLLELVHGHVDASVRESATLPALAALVAGGYVGRGAGAEFADDYRTLRLIEHRVQLTRLRRTHLMPRDEGAQRILARSTGLAPSAAGLVERWADIKRRVRGLHEQLFYRPLLSAVAAMPAEQALMGERALSPEQAQARLAAIGFRDPRGALGHIAALTEGVSRAATIQRTLLPVMLQWFADGADPDYGLLTFRRLADDLGDHHWFLRMLRDSSGAAHRLTRLLSGSRYVGELLGALPEAVAWLDDDDDLRPRPRAVLEDERDAVLARHSDAESVAAAMISARRRGVLRLAIGGILGVVSIDEVARGLSDITDVYLQCLLAAVRREHSDAEPDGFEFAIIAMGRFGGRELGFGSDADVMYVYRAPRGDSAAGTAASSAALRIAAELKRLSDDPRLPLDLDLDLRPEGRNGPVARSLEAYAAYYARWSLTWEAQALLRARGAAGDTTLIADFEQLADRTRYPASIGATEIREVRRIKARVESERLPQGADPTRHLKLGRGSLSDVEWYVQLIQLQHAARVPALRTTSTLGALSAAVAAGLVDESDAERLRAAWVFASRARSAMTLWTARTSDVLPSDRAQLDGVARLLGFPPRSASRFEEEYLAVTRRARAVFERGFYGMTS</sequence>
<organism evidence="9 10">
    <name type="scientific">Gryllotalpicola kribbensis</name>
    <dbReference type="NCBI Taxonomy" id="993084"/>
    <lineage>
        <taxon>Bacteria</taxon>
        <taxon>Bacillati</taxon>
        <taxon>Actinomycetota</taxon>
        <taxon>Actinomycetes</taxon>
        <taxon>Micrococcales</taxon>
        <taxon>Microbacteriaceae</taxon>
        <taxon>Gryllotalpicola</taxon>
    </lineage>
</organism>
<evidence type="ECO:0000256" key="4">
    <source>
        <dbReference type="ARBA" id="ARBA00022840"/>
    </source>
</evidence>
<comment type="caution">
    <text evidence="9">The sequence shown here is derived from an EMBL/GenBank/DDBJ whole genome shotgun (WGS) entry which is preliminary data.</text>
</comment>
<keyword evidence="6" id="KW-0511">Multifunctional enzyme</keyword>